<keyword evidence="17" id="KW-1185">Reference proteome</keyword>
<dbReference type="InterPro" id="IPR011110">
    <property type="entry name" value="Reg_prop"/>
</dbReference>
<accession>A0A1M6WFY8</accession>
<dbReference type="InterPro" id="IPR001789">
    <property type="entry name" value="Sig_transdc_resp-reg_receiver"/>
</dbReference>
<dbReference type="SUPFAM" id="SSF47384">
    <property type="entry name" value="Homodimeric domain of signal transducing histidine kinase"/>
    <property type="match status" value="1"/>
</dbReference>
<dbReference type="PANTHER" id="PTHR43547">
    <property type="entry name" value="TWO-COMPONENT HISTIDINE KINASE"/>
    <property type="match status" value="1"/>
</dbReference>
<dbReference type="PROSITE" id="PS50109">
    <property type="entry name" value="HIS_KIN"/>
    <property type="match status" value="1"/>
</dbReference>
<dbReference type="Proteomes" id="UP000184474">
    <property type="component" value="Unassembled WGS sequence"/>
</dbReference>
<evidence type="ECO:0000259" key="15">
    <source>
        <dbReference type="PROSITE" id="PS50110"/>
    </source>
</evidence>
<dbReference type="Gene3D" id="1.10.10.60">
    <property type="entry name" value="Homeodomain-like"/>
    <property type="match status" value="1"/>
</dbReference>
<dbReference type="PROSITE" id="PS01124">
    <property type="entry name" value="HTH_ARAC_FAMILY_2"/>
    <property type="match status" value="1"/>
</dbReference>
<feature type="domain" description="Histidine kinase" evidence="14">
    <location>
        <begin position="837"/>
        <end position="1060"/>
    </location>
</feature>
<dbReference type="Gene3D" id="3.30.565.10">
    <property type="entry name" value="Histidine kinase-like ATPase, C-terminal domain"/>
    <property type="match status" value="1"/>
</dbReference>
<dbReference type="InterPro" id="IPR013783">
    <property type="entry name" value="Ig-like_fold"/>
</dbReference>
<feature type="domain" description="Response regulatory" evidence="15">
    <location>
        <begin position="1102"/>
        <end position="1217"/>
    </location>
</feature>
<dbReference type="STRING" id="156994.SAMN04488028_1129"/>
<evidence type="ECO:0000256" key="9">
    <source>
        <dbReference type="ARBA" id="ARBA00023015"/>
    </source>
</evidence>
<evidence type="ECO:0000256" key="7">
    <source>
        <dbReference type="ARBA" id="ARBA00022840"/>
    </source>
</evidence>
<dbReference type="InterPro" id="IPR011006">
    <property type="entry name" value="CheY-like_superfamily"/>
</dbReference>
<proteinExistence type="predicted"/>
<dbReference type="GO" id="GO:0043565">
    <property type="term" value="F:sequence-specific DNA binding"/>
    <property type="evidence" value="ECO:0007669"/>
    <property type="project" value="InterPro"/>
</dbReference>
<dbReference type="InterPro" id="IPR011123">
    <property type="entry name" value="Y_Y_Y"/>
</dbReference>
<keyword evidence="12" id="KW-0472">Membrane</keyword>
<dbReference type="InterPro" id="IPR036890">
    <property type="entry name" value="HATPase_C_sf"/>
</dbReference>
<dbReference type="RefSeq" id="WP_073125442.1">
    <property type="nucleotide sequence ID" value="NZ_FRAA01000012.1"/>
</dbReference>
<dbReference type="SUPFAM" id="SSF52172">
    <property type="entry name" value="CheY-like"/>
    <property type="match status" value="1"/>
</dbReference>
<keyword evidence="12" id="KW-1133">Transmembrane helix</keyword>
<dbReference type="CDD" id="cd00082">
    <property type="entry name" value="HisKA"/>
    <property type="match status" value="1"/>
</dbReference>
<dbReference type="InterPro" id="IPR003661">
    <property type="entry name" value="HisK_dim/P_dom"/>
</dbReference>
<dbReference type="Pfam" id="PF07494">
    <property type="entry name" value="Reg_prop"/>
    <property type="match status" value="2"/>
</dbReference>
<evidence type="ECO:0000259" key="14">
    <source>
        <dbReference type="PROSITE" id="PS50109"/>
    </source>
</evidence>
<dbReference type="GO" id="GO:0005524">
    <property type="term" value="F:ATP binding"/>
    <property type="evidence" value="ECO:0007669"/>
    <property type="project" value="UniProtKB-KW"/>
</dbReference>
<dbReference type="EC" id="2.7.13.3" evidence="2"/>
<keyword evidence="6" id="KW-0418">Kinase</keyword>
<keyword evidence="12" id="KW-0812">Transmembrane</keyword>
<evidence type="ECO:0000256" key="11">
    <source>
        <dbReference type="PROSITE-ProRule" id="PRU00169"/>
    </source>
</evidence>
<evidence type="ECO:0000256" key="12">
    <source>
        <dbReference type="SAM" id="Phobius"/>
    </source>
</evidence>
<evidence type="ECO:0000256" key="5">
    <source>
        <dbReference type="ARBA" id="ARBA00022741"/>
    </source>
</evidence>
<dbReference type="FunFam" id="1.10.287.130:FF:000045">
    <property type="entry name" value="Two-component system sensor histidine kinase/response regulator"/>
    <property type="match status" value="1"/>
</dbReference>
<feature type="domain" description="HTH araC/xylS-type" evidence="13">
    <location>
        <begin position="1250"/>
        <end position="1349"/>
    </location>
</feature>
<dbReference type="Pfam" id="PF00512">
    <property type="entry name" value="HisKA"/>
    <property type="match status" value="1"/>
</dbReference>
<dbReference type="CDD" id="cd17574">
    <property type="entry name" value="REC_OmpR"/>
    <property type="match status" value="1"/>
</dbReference>
<evidence type="ECO:0000313" key="16">
    <source>
        <dbReference type="EMBL" id="SHK92445.1"/>
    </source>
</evidence>
<dbReference type="SUPFAM" id="SSF63829">
    <property type="entry name" value="Calcium-dependent phosphotriesterase"/>
    <property type="match status" value="1"/>
</dbReference>
<dbReference type="GO" id="GO:0000155">
    <property type="term" value="F:phosphorelay sensor kinase activity"/>
    <property type="evidence" value="ECO:0007669"/>
    <property type="project" value="InterPro"/>
</dbReference>
<name>A0A1M6WFY8_REIAG</name>
<dbReference type="InterPro" id="IPR036097">
    <property type="entry name" value="HisK_dim/P_sf"/>
</dbReference>
<dbReference type="EMBL" id="FRAA01000012">
    <property type="protein sequence ID" value="SHK92445.1"/>
    <property type="molecule type" value="Genomic_DNA"/>
</dbReference>
<evidence type="ECO:0000313" key="17">
    <source>
        <dbReference type="Proteomes" id="UP000184474"/>
    </source>
</evidence>
<dbReference type="Gene3D" id="2.60.40.10">
    <property type="entry name" value="Immunoglobulins"/>
    <property type="match status" value="1"/>
</dbReference>
<dbReference type="PRINTS" id="PR00344">
    <property type="entry name" value="BCTRLSENSOR"/>
</dbReference>
<dbReference type="GO" id="GO:0003700">
    <property type="term" value="F:DNA-binding transcription factor activity"/>
    <property type="evidence" value="ECO:0007669"/>
    <property type="project" value="InterPro"/>
</dbReference>
<dbReference type="Gene3D" id="1.10.287.130">
    <property type="match status" value="1"/>
</dbReference>
<dbReference type="Gene3D" id="2.130.10.10">
    <property type="entry name" value="YVTN repeat-like/Quinoprotein amine dehydrogenase"/>
    <property type="match status" value="3"/>
</dbReference>
<evidence type="ECO:0000256" key="1">
    <source>
        <dbReference type="ARBA" id="ARBA00000085"/>
    </source>
</evidence>
<protein>
    <recommendedName>
        <fullName evidence="2">histidine kinase</fullName>
        <ecNumber evidence="2">2.7.13.3</ecNumber>
    </recommendedName>
</protein>
<keyword evidence="3 11" id="KW-0597">Phosphoprotein</keyword>
<dbReference type="InterPro" id="IPR003594">
    <property type="entry name" value="HATPase_dom"/>
</dbReference>
<keyword evidence="4" id="KW-0808">Transferase</keyword>
<dbReference type="SMART" id="SM00448">
    <property type="entry name" value="REC"/>
    <property type="match status" value="1"/>
</dbReference>
<dbReference type="SMART" id="SM00342">
    <property type="entry name" value="HTH_ARAC"/>
    <property type="match status" value="1"/>
</dbReference>
<dbReference type="InterPro" id="IPR015943">
    <property type="entry name" value="WD40/YVTN_repeat-like_dom_sf"/>
</dbReference>
<keyword evidence="9" id="KW-0805">Transcription regulation</keyword>
<dbReference type="SMART" id="SM00388">
    <property type="entry name" value="HisKA"/>
    <property type="match status" value="1"/>
</dbReference>
<evidence type="ECO:0000256" key="8">
    <source>
        <dbReference type="ARBA" id="ARBA00023012"/>
    </source>
</evidence>
<comment type="catalytic activity">
    <reaction evidence="1">
        <text>ATP + protein L-histidine = ADP + protein N-phospho-L-histidine.</text>
        <dbReference type="EC" id="2.7.13.3"/>
    </reaction>
</comment>
<sequence>MKTNKQLPISFLIGLMVLYSFLAPAQELYFSTLSMRDGLPTNIMAGVTQDQYDFIWVSTGSGLARYDGNKFTLFKKGEADNTLPSNELTSVVSIGDYIWVGSWDGLCKVNVKTFEITRIDLQGANTIRTLHVGQQDVLWIGTAKGLIRYDLTTDNFERLNNEQHSLSHNMVRSIYEDQNGTVWVGTYDGLNLLKKGRRQFEQVTLTNPPATNQNHLVLDIKPSINHDPNIWIGTELGLYRINTNTLESYSFTAYNPSFSNPVIKWIYPDTEGKLWLGTDFGLNIFDPITKTNSTHFHNPQLPYSIANNVVIQIFEDKSGVIWFVTSNGLSRINKYGNFYTFHDITYEAGGRAIGNQIKSFLISRTGDYWLATQHGVIQLDPHTGKKKIFNTASSADQRLLLDNVSTLEEDQFGQIWIGTASGINIWDEQSQSMTAIKAAPSNGLQSNYIGNFTQQDDGTLWVSAWQGGLYKIEGDLKAHSDLRFKEVSSLASGSEKHIYGAGYIWTIEYDQLYRVHTESLESTPVIAFNKLAANRMIYTLYCSDSGEIWAGTLNGLIQYDPSSHQVTWHPFLTDNDEIVTSIIEDDAGNIWSVTNSSLQKLSATTKHFEIFPLDHNLPIKSFYFGCVVKNKNGQILFGGDNGFISFVPNQATPNAYIPSVYVTDLDINNRHISIGEELDGRTLLTQDISFVEHLELDYDERSFALQFSSLDFWQPNKNLYTYRLEGFEDNWHQVSGANNLAIYSNVKAGDYTFVVRAINYYGLETEAVTRLQMTINPPLFLNGYFITLYIVMLLVFIYYALKTYSTRVHLKNQLQITRLEVKHAEEIERTKEVFFTNISHELRTPISLILPPIHQVQHTGTLDTESKTLIALAEKNAERLLRLVNQILDFNKMENDTLQLKVRLVALVAYCEEVFSMFSDKAQRGHIHFLFEKNIPEQEVWIDAEKVETVLFNLLSNAFKFTSREGFIKMTVSIDTQYPAYKEGAFKIEVSDSGVGISEEDQGRIFERFYQAQDGKRKESGSGIGLTLAAEYVALHHGNISVKSSPGMGTSFTVHLPLGKTHLPVDTLAADAQVEIRATPSVHGRQNGSKFYQLDLASDKPLVLIIEDNNDMVDFIRTSLNHKYNFVAAENGQEGLLKANNFLPQVIISDIMMPIMDGLTLCKEIKNNPKTSHVSVILLTAKALLSHRIEGIKTGADAYITKPFEIELLEAHIDQLIQRKKELTEFFRNDLIPLPSESQAANNEDNIFVKRVMDIIEANIANSELTVDMISSEMAMSSTHLYRKLKANTDHSAKEIIQKYRLKKASLLLQNKEGNITEIMYQVGFSSLSYFSKCFKSEFGLSPKKYQERFETEKKKVQ</sequence>
<dbReference type="InterPro" id="IPR011047">
    <property type="entry name" value="Quinoprotein_ADH-like_sf"/>
</dbReference>
<evidence type="ECO:0000256" key="2">
    <source>
        <dbReference type="ARBA" id="ARBA00012438"/>
    </source>
</evidence>
<keyword evidence="5" id="KW-0547">Nucleotide-binding</keyword>
<dbReference type="Pfam" id="PF02518">
    <property type="entry name" value="HATPase_c"/>
    <property type="match status" value="1"/>
</dbReference>
<keyword evidence="10" id="KW-0804">Transcription</keyword>
<dbReference type="FunFam" id="3.30.565.10:FF:000037">
    <property type="entry name" value="Hybrid sensor histidine kinase/response regulator"/>
    <property type="match status" value="1"/>
</dbReference>
<dbReference type="PROSITE" id="PS50110">
    <property type="entry name" value="RESPONSE_REGULATORY"/>
    <property type="match status" value="1"/>
</dbReference>
<dbReference type="PANTHER" id="PTHR43547:SF2">
    <property type="entry name" value="HYBRID SIGNAL TRANSDUCTION HISTIDINE KINASE C"/>
    <property type="match status" value="1"/>
</dbReference>
<dbReference type="Pfam" id="PF12833">
    <property type="entry name" value="HTH_18"/>
    <property type="match status" value="1"/>
</dbReference>
<dbReference type="SMART" id="SM00387">
    <property type="entry name" value="HATPase_c"/>
    <property type="match status" value="1"/>
</dbReference>
<keyword evidence="7" id="KW-0067">ATP-binding</keyword>
<dbReference type="SUPFAM" id="SSF46689">
    <property type="entry name" value="Homeodomain-like"/>
    <property type="match status" value="1"/>
</dbReference>
<dbReference type="InterPro" id="IPR018060">
    <property type="entry name" value="HTH_AraC"/>
</dbReference>
<evidence type="ECO:0000256" key="10">
    <source>
        <dbReference type="ARBA" id="ARBA00023163"/>
    </source>
</evidence>
<gene>
    <name evidence="16" type="ORF">SAMN04488028_1129</name>
</gene>
<evidence type="ECO:0000256" key="6">
    <source>
        <dbReference type="ARBA" id="ARBA00022777"/>
    </source>
</evidence>
<feature type="modified residue" description="4-aspartylphosphate" evidence="11">
    <location>
        <position position="1150"/>
    </location>
</feature>
<dbReference type="Gene3D" id="3.40.50.2300">
    <property type="match status" value="1"/>
</dbReference>
<feature type="transmembrane region" description="Helical" evidence="12">
    <location>
        <begin position="779"/>
        <end position="801"/>
    </location>
</feature>
<dbReference type="InterPro" id="IPR005467">
    <property type="entry name" value="His_kinase_dom"/>
</dbReference>
<dbReference type="Pfam" id="PF07495">
    <property type="entry name" value="Y_Y_Y"/>
    <property type="match status" value="1"/>
</dbReference>
<dbReference type="Pfam" id="PF00072">
    <property type="entry name" value="Response_reg"/>
    <property type="match status" value="1"/>
</dbReference>
<evidence type="ECO:0000259" key="13">
    <source>
        <dbReference type="PROSITE" id="PS01124"/>
    </source>
</evidence>
<dbReference type="SUPFAM" id="SSF50998">
    <property type="entry name" value="Quinoprotein alcohol dehydrogenase-like"/>
    <property type="match status" value="1"/>
</dbReference>
<evidence type="ECO:0000256" key="3">
    <source>
        <dbReference type="ARBA" id="ARBA00022553"/>
    </source>
</evidence>
<keyword evidence="8" id="KW-0902">Two-component regulatory system</keyword>
<reference evidence="17" key="1">
    <citation type="submission" date="2016-11" db="EMBL/GenBank/DDBJ databases">
        <authorList>
            <person name="Varghese N."/>
            <person name="Submissions S."/>
        </authorList>
    </citation>
    <scope>NUCLEOTIDE SEQUENCE [LARGE SCALE GENOMIC DNA]</scope>
    <source>
        <strain evidence="17">DSM 26134</strain>
    </source>
</reference>
<organism evidence="16 17">
    <name type="scientific">Reichenbachiella agariperforans</name>
    <dbReference type="NCBI Taxonomy" id="156994"/>
    <lineage>
        <taxon>Bacteria</taxon>
        <taxon>Pseudomonadati</taxon>
        <taxon>Bacteroidota</taxon>
        <taxon>Cytophagia</taxon>
        <taxon>Cytophagales</taxon>
        <taxon>Reichenbachiellaceae</taxon>
        <taxon>Reichenbachiella</taxon>
    </lineage>
</organism>
<dbReference type="SUPFAM" id="SSF55874">
    <property type="entry name" value="ATPase domain of HSP90 chaperone/DNA topoisomerase II/histidine kinase"/>
    <property type="match status" value="1"/>
</dbReference>
<evidence type="ECO:0000256" key="4">
    <source>
        <dbReference type="ARBA" id="ARBA00022679"/>
    </source>
</evidence>
<dbReference type="InterPro" id="IPR009057">
    <property type="entry name" value="Homeodomain-like_sf"/>
</dbReference>
<dbReference type="InterPro" id="IPR004358">
    <property type="entry name" value="Sig_transdc_His_kin-like_C"/>
</dbReference>